<dbReference type="Proteomes" id="UP000799640">
    <property type="component" value="Unassembled WGS sequence"/>
</dbReference>
<accession>A0A6G1HSH9</accession>
<comment type="subcellular location">
    <subcellularLocation>
        <location evidence="2">Membrane</location>
        <topology evidence="2">Single-pass membrane protein</topology>
    </subcellularLocation>
</comment>
<dbReference type="PROSITE" id="PS00086">
    <property type="entry name" value="CYTOCHROME_P450"/>
    <property type="match status" value="1"/>
</dbReference>
<organism evidence="15 16">
    <name type="scientific">Trichodelitschia bisporula</name>
    <dbReference type="NCBI Taxonomy" id="703511"/>
    <lineage>
        <taxon>Eukaryota</taxon>
        <taxon>Fungi</taxon>
        <taxon>Dikarya</taxon>
        <taxon>Ascomycota</taxon>
        <taxon>Pezizomycotina</taxon>
        <taxon>Dothideomycetes</taxon>
        <taxon>Dothideomycetes incertae sedis</taxon>
        <taxon>Phaeotrichales</taxon>
        <taxon>Phaeotrichaceae</taxon>
        <taxon>Trichodelitschia</taxon>
    </lineage>
</organism>
<dbReference type="GO" id="GO:0009403">
    <property type="term" value="P:toxin biosynthetic process"/>
    <property type="evidence" value="ECO:0007669"/>
    <property type="project" value="UniProtKB-ARBA"/>
</dbReference>
<keyword evidence="16" id="KW-1185">Reference proteome</keyword>
<feature type="transmembrane region" description="Helical" evidence="14">
    <location>
        <begin position="221"/>
        <end position="240"/>
    </location>
</feature>
<evidence type="ECO:0000313" key="16">
    <source>
        <dbReference type="Proteomes" id="UP000799640"/>
    </source>
</evidence>
<dbReference type="GO" id="GO:0016705">
    <property type="term" value="F:oxidoreductase activity, acting on paired donors, with incorporation or reduction of molecular oxygen"/>
    <property type="evidence" value="ECO:0007669"/>
    <property type="project" value="InterPro"/>
</dbReference>
<evidence type="ECO:0000256" key="1">
    <source>
        <dbReference type="ARBA" id="ARBA00001971"/>
    </source>
</evidence>
<dbReference type="CDD" id="cd11058">
    <property type="entry name" value="CYP60B-like"/>
    <property type="match status" value="1"/>
</dbReference>
<dbReference type="InterPro" id="IPR002401">
    <property type="entry name" value="Cyt_P450_E_grp-I"/>
</dbReference>
<dbReference type="AlphaFoldDB" id="A0A6G1HSH9"/>
<dbReference type="FunFam" id="1.10.630.10:FF:000047">
    <property type="entry name" value="Cytochrome P450 monooxygenase"/>
    <property type="match status" value="1"/>
</dbReference>
<dbReference type="InterPro" id="IPR036396">
    <property type="entry name" value="Cyt_P450_sf"/>
</dbReference>
<evidence type="ECO:0000256" key="10">
    <source>
        <dbReference type="ARBA" id="ARBA00023033"/>
    </source>
</evidence>
<dbReference type="PANTHER" id="PTHR24305:SF210">
    <property type="entry name" value="CYTOCHROME P450 MONOOXYGENASE ASQL-RELATED"/>
    <property type="match status" value="1"/>
</dbReference>
<keyword evidence="5 14" id="KW-0812">Transmembrane</keyword>
<feature type="transmembrane region" description="Helical" evidence="14">
    <location>
        <begin position="20"/>
        <end position="38"/>
    </location>
</feature>
<keyword evidence="10 13" id="KW-0503">Monooxygenase</keyword>
<dbReference type="OrthoDB" id="1470350at2759"/>
<sequence length="494" mass="56049">MVLLGDQQSQLMSASNVSRVAILYPFAAVIYNLFFHPLRKFPGPRLAAATKLAKSYYLARGETVDWISKLHDKYGPVVRVAPSELSFIEAQGWKDIYGFQSAGRPTNRKDPVFYAVASFETTNLLNANDADHARTRRIFSHAFSDKALKAQEPLLRKYVDLMVEKLYERAAKGKIDMVEMLNFTTFDIMSDLSFGEPLYMLENSEYVPWVALILGSLKGAAMVQVVSYLPLISGIVGFLFNKLINRMRRVHFKFCVDRVDRRLAAKTDRADIWTYVLRQENEKGLSLGEMHSNADLFMIAGTETTASLLSGLIFHLLTNPESLKELTKEIRSAFSSPEEMNLSSLVRLKYLHACLEEGLRMYTPVPAGVPRLTPPEGAAICGRWIPGNTAVYVTPFTSFRSVINFRNPEEFIPERWISSDYDSDNKAALQPFSVGPRNCIGKNLAYHEMRLILAMLLYHFDLRLSDESKSWNNQKVYALWAKPPLMVMVGPRKR</sequence>
<feature type="binding site" description="axial binding residue" evidence="12">
    <location>
        <position position="439"/>
    </location>
    <ligand>
        <name>heme</name>
        <dbReference type="ChEBI" id="CHEBI:30413"/>
    </ligand>
    <ligandPart>
        <name>Fe</name>
        <dbReference type="ChEBI" id="CHEBI:18248"/>
    </ligandPart>
</feature>
<dbReference type="Pfam" id="PF00067">
    <property type="entry name" value="p450"/>
    <property type="match status" value="1"/>
</dbReference>
<keyword evidence="8 13" id="KW-0560">Oxidoreductase</keyword>
<keyword evidence="7 14" id="KW-1133">Transmembrane helix</keyword>
<gene>
    <name evidence="15" type="ORF">EJ06DRAFT_557971</name>
</gene>
<evidence type="ECO:0000256" key="13">
    <source>
        <dbReference type="RuleBase" id="RU000461"/>
    </source>
</evidence>
<dbReference type="PRINTS" id="PR00385">
    <property type="entry name" value="P450"/>
</dbReference>
<dbReference type="InterPro" id="IPR050121">
    <property type="entry name" value="Cytochrome_P450_monoxygenase"/>
</dbReference>
<evidence type="ECO:0000256" key="3">
    <source>
        <dbReference type="ARBA" id="ARBA00010617"/>
    </source>
</evidence>
<evidence type="ECO:0000256" key="5">
    <source>
        <dbReference type="ARBA" id="ARBA00022692"/>
    </source>
</evidence>
<dbReference type="SUPFAM" id="SSF48264">
    <property type="entry name" value="Cytochrome P450"/>
    <property type="match status" value="1"/>
</dbReference>
<dbReference type="InterPro" id="IPR001128">
    <property type="entry name" value="Cyt_P450"/>
</dbReference>
<dbReference type="PRINTS" id="PR00463">
    <property type="entry name" value="EP450I"/>
</dbReference>
<evidence type="ECO:0000256" key="8">
    <source>
        <dbReference type="ARBA" id="ARBA00023002"/>
    </source>
</evidence>
<evidence type="ECO:0000256" key="14">
    <source>
        <dbReference type="SAM" id="Phobius"/>
    </source>
</evidence>
<evidence type="ECO:0000256" key="6">
    <source>
        <dbReference type="ARBA" id="ARBA00022723"/>
    </source>
</evidence>
<dbReference type="PANTHER" id="PTHR24305">
    <property type="entry name" value="CYTOCHROME P450"/>
    <property type="match status" value="1"/>
</dbReference>
<dbReference type="GO" id="GO:0004497">
    <property type="term" value="F:monooxygenase activity"/>
    <property type="evidence" value="ECO:0007669"/>
    <property type="project" value="UniProtKB-KW"/>
</dbReference>
<evidence type="ECO:0000256" key="4">
    <source>
        <dbReference type="ARBA" id="ARBA00022617"/>
    </source>
</evidence>
<evidence type="ECO:0000313" key="15">
    <source>
        <dbReference type="EMBL" id="KAF2398789.1"/>
    </source>
</evidence>
<evidence type="ECO:0000256" key="7">
    <source>
        <dbReference type="ARBA" id="ARBA00022989"/>
    </source>
</evidence>
<evidence type="ECO:0000256" key="9">
    <source>
        <dbReference type="ARBA" id="ARBA00023004"/>
    </source>
</evidence>
<reference evidence="15" key="1">
    <citation type="journal article" date="2020" name="Stud. Mycol.">
        <title>101 Dothideomycetes genomes: a test case for predicting lifestyles and emergence of pathogens.</title>
        <authorList>
            <person name="Haridas S."/>
            <person name="Albert R."/>
            <person name="Binder M."/>
            <person name="Bloem J."/>
            <person name="Labutti K."/>
            <person name="Salamov A."/>
            <person name="Andreopoulos B."/>
            <person name="Baker S."/>
            <person name="Barry K."/>
            <person name="Bills G."/>
            <person name="Bluhm B."/>
            <person name="Cannon C."/>
            <person name="Castanera R."/>
            <person name="Culley D."/>
            <person name="Daum C."/>
            <person name="Ezra D."/>
            <person name="Gonzalez J."/>
            <person name="Henrissat B."/>
            <person name="Kuo A."/>
            <person name="Liang C."/>
            <person name="Lipzen A."/>
            <person name="Lutzoni F."/>
            <person name="Magnuson J."/>
            <person name="Mondo S."/>
            <person name="Nolan M."/>
            <person name="Ohm R."/>
            <person name="Pangilinan J."/>
            <person name="Park H.-J."/>
            <person name="Ramirez L."/>
            <person name="Alfaro M."/>
            <person name="Sun H."/>
            <person name="Tritt A."/>
            <person name="Yoshinaga Y."/>
            <person name="Zwiers L.-H."/>
            <person name="Turgeon B."/>
            <person name="Goodwin S."/>
            <person name="Spatafora J."/>
            <person name="Crous P."/>
            <person name="Grigoriev I."/>
        </authorList>
    </citation>
    <scope>NUCLEOTIDE SEQUENCE</scope>
    <source>
        <strain evidence="15">CBS 262.69</strain>
    </source>
</reference>
<dbReference type="GO" id="GO:0005506">
    <property type="term" value="F:iron ion binding"/>
    <property type="evidence" value="ECO:0007669"/>
    <property type="project" value="InterPro"/>
</dbReference>
<dbReference type="GO" id="GO:0016020">
    <property type="term" value="C:membrane"/>
    <property type="evidence" value="ECO:0007669"/>
    <property type="project" value="UniProtKB-SubCell"/>
</dbReference>
<comment type="cofactor">
    <cofactor evidence="1 12">
        <name>heme</name>
        <dbReference type="ChEBI" id="CHEBI:30413"/>
    </cofactor>
</comment>
<evidence type="ECO:0000256" key="2">
    <source>
        <dbReference type="ARBA" id="ARBA00004167"/>
    </source>
</evidence>
<comment type="similarity">
    <text evidence="3 13">Belongs to the cytochrome P450 family.</text>
</comment>
<proteinExistence type="inferred from homology"/>
<keyword evidence="4 12" id="KW-0349">Heme</keyword>
<evidence type="ECO:0000256" key="11">
    <source>
        <dbReference type="ARBA" id="ARBA00023136"/>
    </source>
</evidence>
<dbReference type="Gene3D" id="1.10.630.10">
    <property type="entry name" value="Cytochrome P450"/>
    <property type="match status" value="1"/>
</dbReference>
<dbReference type="InterPro" id="IPR017972">
    <property type="entry name" value="Cyt_P450_CS"/>
</dbReference>
<dbReference type="GO" id="GO:0020037">
    <property type="term" value="F:heme binding"/>
    <property type="evidence" value="ECO:0007669"/>
    <property type="project" value="InterPro"/>
</dbReference>
<keyword evidence="6 12" id="KW-0479">Metal-binding</keyword>
<evidence type="ECO:0000256" key="12">
    <source>
        <dbReference type="PIRSR" id="PIRSR602401-1"/>
    </source>
</evidence>
<keyword evidence="11 14" id="KW-0472">Membrane</keyword>
<protein>
    <submittedName>
        <fullName evidence="15">Benzoate 4-monooxygenase cytochrome P450</fullName>
    </submittedName>
</protein>
<keyword evidence="9 12" id="KW-0408">Iron</keyword>
<name>A0A6G1HSH9_9PEZI</name>
<dbReference type="EMBL" id="ML996699">
    <property type="protein sequence ID" value="KAF2398789.1"/>
    <property type="molecule type" value="Genomic_DNA"/>
</dbReference>